<name>A0ABN4M5F6_9BURK</name>
<sequence length="99" mass="11476">MVMTMPNVSLEQLQRVHHALRITIPLHEVSPLMLTTLTTIAHCWRDRIPAHLWRDPAEEARGSMSEREFQRLYTCSFAAAPNTKHQPIDLKRRAAADYE</sequence>
<protein>
    <submittedName>
        <fullName evidence="1">Uncharacterized protein</fullName>
    </submittedName>
</protein>
<dbReference type="Proteomes" id="UP000074914">
    <property type="component" value="Chromosome"/>
</dbReference>
<evidence type="ECO:0000313" key="1">
    <source>
        <dbReference type="EMBL" id="AMP13455.1"/>
    </source>
</evidence>
<accession>A0ABN4M5F6</accession>
<evidence type="ECO:0000313" key="2">
    <source>
        <dbReference type="Proteomes" id="UP000074914"/>
    </source>
</evidence>
<gene>
    <name evidence="1" type="ORF">CPter291_1179</name>
</gene>
<dbReference type="EMBL" id="CP013236">
    <property type="protein sequence ID" value="AMP13455.1"/>
    <property type="molecule type" value="Genomic_DNA"/>
</dbReference>
<keyword evidence="2" id="KW-1185">Reference proteome</keyword>
<organism evidence="1 2">
    <name type="scientific">Collimonas pratensis</name>
    <dbReference type="NCBI Taxonomy" id="279113"/>
    <lineage>
        <taxon>Bacteria</taxon>
        <taxon>Pseudomonadati</taxon>
        <taxon>Pseudomonadota</taxon>
        <taxon>Betaproteobacteria</taxon>
        <taxon>Burkholderiales</taxon>
        <taxon>Oxalobacteraceae</taxon>
        <taxon>Collimonas</taxon>
    </lineage>
</organism>
<reference evidence="1 2" key="1">
    <citation type="submission" date="2015-11" db="EMBL/GenBank/DDBJ databases">
        <title>Exploring the genomic traits of fungus-feeding bacterial genus Collimonas.</title>
        <authorList>
            <person name="Song C."/>
            <person name="Schmidt R."/>
            <person name="de Jager V."/>
            <person name="Krzyzanowska D."/>
            <person name="Jongedijk E."/>
            <person name="Cankar K."/>
            <person name="Beekwilder J."/>
            <person name="van Veen A."/>
            <person name="de Boer W."/>
            <person name="van Veen J.A."/>
            <person name="Garbeva P."/>
        </authorList>
    </citation>
    <scope>NUCLEOTIDE SEQUENCE [LARGE SCALE GENOMIC DNA]</scope>
    <source>
        <strain evidence="1 2">Ter291</strain>
    </source>
</reference>
<proteinExistence type="predicted"/>